<dbReference type="Proteomes" id="UP000575469">
    <property type="component" value="Unassembled WGS sequence"/>
</dbReference>
<organism evidence="1 2">
    <name type="scientific">Ralstonia insidiosa</name>
    <dbReference type="NCBI Taxonomy" id="190721"/>
    <lineage>
        <taxon>Bacteria</taxon>
        <taxon>Pseudomonadati</taxon>
        <taxon>Pseudomonadota</taxon>
        <taxon>Betaproteobacteria</taxon>
        <taxon>Burkholderiales</taxon>
        <taxon>Burkholderiaceae</taxon>
        <taxon>Ralstonia</taxon>
    </lineage>
</organism>
<protein>
    <submittedName>
        <fullName evidence="1">GYD family protein</fullName>
    </submittedName>
</protein>
<evidence type="ECO:0000313" key="2">
    <source>
        <dbReference type="Proteomes" id="UP000575469"/>
    </source>
</evidence>
<proteinExistence type="predicted"/>
<sequence length="31" mass="3438">MATFLALLNFTDQGIRTIKDTTKRAAAAREL</sequence>
<feature type="non-terminal residue" evidence="1">
    <location>
        <position position="31"/>
    </location>
</feature>
<accession>A0A848P9L9</accession>
<reference evidence="1 2" key="1">
    <citation type="submission" date="2020-04" db="EMBL/GenBank/DDBJ databases">
        <title>Ralstonia insidiosa genome sequencing and assembly.</title>
        <authorList>
            <person name="Martins R.C.R."/>
            <person name="Perdigao-Neto L.V."/>
            <person name="Levin A.S.S."/>
            <person name="Costa S.F."/>
        </authorList>
    </citation>
    <scope>NUCLEOTIDE SEQUENCE [LARGE SCALE GENOMIC DNA]</scope>
    <source>
        <strain evidence="1 2">5047</strain>
    </source>
</reference>
<gene>
    <name evidence="1" type="ORF">HGR00_30025</name>
</gene>
<evidence type="ECO:0000313" key="1">
    <source>
        <dbReference type="EMBL" id="NMV42157.1"/>
    </source>
</evidence>
<comment type="caution">
    <text evidence="1">The sequence shown here is derived from an EMBL/GenBank/DDBJ whole genome shotgun (WGS) entry which is preliminary data.</text>
</comment>
<dbReference type="AlphaFoldDB" id="A0A848P9L9"/>
<dbReference type="EMBL" id="JABBZM010000051">
    <property type="protein sequence ID" value="NMV42157.1"/>
    <property type="molecule type" value="Genomic_DNA"/>
</dbReference>
<name>A0A848P9L9_9RALS</name>